<protein>
    <submittedName>
        <fullName evidence="1">Uncharacterized protein</fullName>
    </submittedName>
</protein>
<sequence length="88" mass="10072">MVKPSIVSDILNTFIQCVNVTTIMWTAFERQTNDNKNATVKIISELNLFGMVLVLKYNKMAITSDKMSNQNEKLFVMSWLRIIGEAIN</sequence>
<evidence type="ECO:0000313" key="1">
    <source>
        <dbReference type="EMBL" id="EDZ73424.1"/>
    </source>
</evidence>
<organism evidence="1 2">
    <name type="scientific">Saccharomyces cerevisiae (strain AWRI1631)</name>
    <name type="common">Baker's yeast</name>
    <dbReference type="NCBI Taxonomy" id="545124"/>
    <lineage>
        <taxon>Eukaryota</taxon>
        <taxon>Fungi</taxon>
        <taxon>Dikarya</taxon>
        <taxon>Ascomycota</taxon>
        <taxon>Saccharomycotina</taxon>
        <taxon>Saccharomycetes</taxon>
        <taxon>Saccharomycetales</taxon>
        <taxon>Saccharomycetaceae</taxon>
        <taxon>Saccharomyces</taxon>
    </lineage>
</organism>
<name>B5VF70_YEAS6</name>
<dbReference type="EMBL" id="ABSV01000312">
    <property type="protein sequence ID" value="EDZ73424.1"/>
    <property type="molecule type" value="Genomic_DNA"/>
</dbReference>
<evidence type="ECO:0000313" key="2">
    <source>
        <dbReference type="Proteomes" id="UP000008988"/>
    </source>
</evidence>
<reference evidence="1 2" key="1">
    <citation type="journal article" date="2008" name="FEMS Yeast Res.">
        <title>Comparative genome analysis of a Saccharomyces cerevisiae wine strain.</title>
        <authorList>
            <person name="Borneman A.R."/>
            <person name="Forgan A.H."/>
            <person name="Pretorius I.S."/>
            <person name="Chambers P.J."/>
        </authorList>
    </citation>
    <scope>NUCLEOTIDE SEQUENCE [LARGE SCALE GENOMIC DNA]</scope>
    <source>
        <strain evidence="1 2">AWRI1631</strain>
    </source>
</reference>
<proteinExistence type="predicted"/>
<gene>
    <name evidence="1" type="ORF">AWRI1631_40380</name>
</gene>
<dbReference type="AlphaFoldDB" id="B5VF70"/>
<dbReference type="Proteomes" id="UP000008988">
    <property type="component" value="Unassembled WGS sequence"/>
</dbReference>
<comment type="caution">
    <text evidence="1">The sequence shown here is derived from an EMBL/GenBank/DDBJ whole genome shotgun (WGS) entry which is preliminary data.</text>
</comment>
<accession>B5VF70</accession>